<dbReference type="PANTHER" id="PTHR35866:SF2">
    <property type="entry name" value="YKGJ FAMILY CYSTEINE CLUSTER PROTEIN"/>
    <property type="match status" value="1"/>
</dbReference>
<dbReference type="PANTHER" id="PTHR35866">
    <property type="entry name" value="PUTATIVE-RELATED"/>
    <property type="match status" value="1"/>
</dbReference>
<gene>
    <name evidence="1" type="ORF">CUN85_07940</name>
</gene>
<protein>
    <submittedName>
        <fullName evidence="1">YkgJ family cysteine cluster protein</fullName>
    </submittedName>
</protein>
<name>A0A4E0QZ02_9EURY</name>
<proteinExistence type="predicted"/>
<comment type="caution">
    <text evidence="1">The sequence shown here is derived from an EMBL/GenBank/DDBJ whole genome shotgun (WGS) entry which is preliminary data.</text>
</comment>
<evidence type="ECO:0000313" key="1">
    <source>
        <dbReference type="EMBL" id="TGC08954.1"/>
    </source>
</evidence>
<sequence length="243" mass="27910">MKMSVKFKEYLIQSLREELETAKRTDPEELASKIHSIGFYCNMCGKCCRKEHGDNTVIVSPEEIERICGHTGFRHTQVSIPLTEGTDALPDINYLEDNRDLIDREGNIHTFGWKMCQQRNGDCTFIREKGSGNSCSIYEVRPMLCSTYPFYMQDGELNVSECEGLGKHISIEQSLELAGKVRSRYIAEIQETILLYEKYEGFEQGPENVNKAFENILEGIIKYIVHDSRGIHRTALRIKQIID</sequence>
<dbReference type="Pfam" id="PF03692">
    <property type="entry name" value="CxxCxxCC"/>
    <property type="match status" value="1"/>
</dbReference>
<organism evidence="1 2">
    <name type="scientific">Methanolobus halotolerans</name>
    <dbReference type="NCBI Taxonomy" id="2052935"/>
    <lineage>
        <taxon>Archaea</taxon>
        <taxon>Methanobacteriati</taxon>
        <taxon>Methanobacteriota</taxon>
        <taxon>Stenosarchaea group</taxon>
        <taxon>Methanomicrobia</taxon>
        <taxon>Methanosarcinales</taxon>
        <taxon>Methanosarcinaceae</taxon>
        <taxon>Methanolobus</taxon>
    </lineage>
</organism>
<dbReference type="EMBL" id="PGGK01000007">
    <property type="protein sequence ID" value="TGC08954.1"/>
    <property type="molecule type" value="Genomic_DNA"/>
</dbReference>
<dbReference type="AlphaFoldDB" id="A0A4E0QZ02"/>
<keyword evidence="2" id="KW-1185">Reference proteome</keyword>
<dbReference type="InterPro" id="IPR005358">
    <property type="entry name" value="Puta_zinc/iron-chelating_dom"/>
</dbReference>
<evidence type="ECO:0000313" key="2">
    <source>
        <dbReference type="Proteomes" id="UP000297295"/>
    </source>
</evidence>
<dbReference type="Proteomes" id="UP000297295">
    <property type="component" value="Unassembled WGS sequence"/>
</dbReference>
<reference evidence="1 2" key="1">
    <citation type="submission" date="2017-11" db="EMBL/GenBank/DDBJ databases">
        <title>Isolation and Characterization of Methanogenic Archaea from Saline Meromictic Lake at Siberia.</title>
        <authorList>
            <person name="Shen Y."/>
            <person name="Huang H.-H."/>
            <person name="Lai M.-C."/>
            <person name="Chen S.-C."/>
        </authorList>
    </citation>
    <scope>NUCLEOTIDE SEQUENCE [LARGE SCALE GENOMIC DNA]</scope>
    <source>
        <strain evidence="1 2">SY-01</strain>
    </source>
</reference>
<accession>A0A4E0QZ02</accession>